<organism evidence="3 4">
    <name type="scientific">Chitinibacter fontanus</name>
    <dbReference type="NCBI Taxonomy" id="1737446"/>
    <lineage>
        <taxon>Bacteria</taxon>
        <taxon>Pseudomonadati</taxon>
        <taxon>Pseudomonadota</taxon>
        <taxon>Betaproteobacteria</taxon>
        <taxon>Neisseriales</taxon>
        <taxon>Chitinibacteraceae</taxon>
        <taxon>Chitinibacter</taxon>
    </lineage>
</organism>
<dbReference type="InterPro" id="IPR029058">
    <property type="entry name" value="AB_hydrolase_fold"/>
</dbReference>
<dbReference type="PANTHER" id="PTHR46623">
    <property type="entry name" value="CARBOXYMETHYLENEBUTENOLIDASE-RELATED"/>
    <property type="match status" value="1"/>
</dbReference>
<dbReference type="AlphaFoldDB" id="A0A7D5ZIV0"/>
<keyword evidence="3" id="KW-0378">Hydrolase</keyword>
<proteinExistence type="predicted"/>
<dbReference type="InterPro" id="IPR002925">
    <property type="entry name" value="Dienelactn_hydro"/>
</dbReference>
<dbReference type="SUPFAM" id="SSF53474">
    <property type="entry name" value="alpha/beta-Hydrolases"/>
    <property type="match status" value="1"/>
</dbReference>
<dbReference type="Gene3D" id="3.40.50.1820">
    <property type="entry name" value="alpha/beta hydrolase"/>
    <property type="match status" value="1"/>
</dbReference>
<dbReference type="GO" id="GO:0016787">
    <property type="term" value="F:hydrolase activity"/>
    <property type="evidence" value="ECO:0007669"/>
    <property type="project" value="UniProtKB-KW"/>
</dbReference>
<accession>A0A7D5ZIV0</accession>
<dbReference type="InterPro" id="IPR051049">
    <property type="entry name" value="Dienelactone_hydrolase-like"/>
</dbReference>
<evidence type="ECO:0000256" key="1">
    <source>
        <dbReference type="SAM" id="SignalP"/>
    </source>
</evidence>
<dbReference type="KEGG" id="cfon:HZU75_06630"/>
<evidence type="ECO:0000259" key="2">
    <source>
        <dbReference type="Pfam" id="PF01738"/>
    </source>
</evidence>
<dbReference type="InterPro" id="IPR006311">
    <property type="entry name" value="TAT_signal"/>
</dbReference>
<keyword evidence="1" id="KW-0732">Signal</keyword>
<evidence type="ECO:0000313" key="3">
    <source>
        <dbReference type="EMBL" id="QLI81230.1"/>
    </source>
</evidence>
<feature type="domain" description="Dienelactone hydrolase" evidence="2">
    <location>
        <begin position="50"/>
        <end position="272"/>
    </location>
</feature>
<protein>
    <submittedName>
        <fullName evidence="3">Dienelactone hydrolase family protein</fullName>
    </submittedName>
</protein>
<reference evidence="3 4" key="1">
    <citation type="journal article" date="2016" name="Int. J. Syst. Evol. Microbiol.">
        <title>Chitinibacter fontanus sp. nov., isolated from a spring.</title>
        <authorList>
            <person name="Sheu S.Y."/>
            <person name="Li Y.S."/>
            <person name="Young C.C."/>
            <person name="Chen W.M."/>
        </authorList>
    </citation>
    <scope>NUCLEOTIDE SEQUENCE [LARGE SCALE GENOMIC DNA]</scope>
    <source>
        <strain evidence="3 4">STM-7</strain>
    </source>
</reference>
<feature type="signal peptide" evidence="1">
    <location>
        <begin position="1"/>
        <end position="29"/>
    </location>
</feature>
<dbReference type="Pfam" id="PF01738">
    <property type="entry name" value="DLH"/>
    <property type="match status" value="1"/>
</dbReference>
<dbReference type="PANTHER" id="PTHR46623:SF6">
    <property type="entry name" value="ALPHA_BETA-HYDROLASES SUPERFAMILY PROTEIN"/>
    <property type="match status" value="1"/>
</dbReference>
<gene>
    <name evidence="3" type="ORF">HZU75_06630</name>
</gene>
<dbReference type="EMBL" id="CP058952">
    <property type="protein sequence ID" value="QLI81230.1"/>
    <property type="molecule type" value="Genomic_DNA"/>
</dbReference>
<evidence type="ECO:0000313" key="4">
    <source>
        <dbReference type="Proteomes" id="UP000510822"/>
    </source>
</evidence>
<dbReference type="PROSITE" id="PS51318">
    <property type="entry name" value="TAT"/>
    <property type="match status" value="1"/>
</dbReference>
<sequence>MTMTTETRRDFLKASLASGFALAVQPVAATTLQTDSTGLTAGMVQIGPLPAYRAMPAAATGPLPTVIVIQEIFGVHEHIQDLCRRLAKQGYLAIAPELFYRYGDARQYADVDSLIRELVSKVPDAEVLADLDAAAAWAASQGGDPQRLAVTGYCWGGRITWLYAAHTPKVKAGVAWYGRLVGPTNPNTPRQPIDVASQLKAPVLGLYAGQDKGISLESVAQMQAALKAQKQSFAFQIYDTAAHGFNADYRPSYSPAAAQDAWKSMLAWFKRYGV</sequence>
<keyword evidence="4" id="KW-1185">Reference proteome</keyword>
<dbReference type="Proteomes" id="UP000510822">
    <property type="component" value="Chromosome"/>
</dbReference>
<name>A0A7D5ZIV0_9NEIS</name>
<feature type="chain" id="PRO_5028803163" evidence="1">
    <location>
        <begin position="30"/>
        <end position="274"/>
    </location>
</feature>